<reference evidence="10" key="2">
    <citation type="submission" date="2019-11" db="UniProtKB">
        <authorList>
            <consortium name="WormBaseParasite"/>
        </authorList>
    </citation>
    <scope>IDENTIFICATION</scope>
    <source>
        <strain evidence="10">Puerto Rican</strain>
    </source>
</reference>
<dbReference type="Pfam" id="PF00046">
    <property type="entry name" value="Homeodomain"/>
    <property type="match status" value="1"/>
</dbReference>
<keyword evidence="5 6" id="KW-0539">Nucleus</keyword>
<evidence type="ECO:0000256" key="4">
    <source>
        <dbReference type="ARBA" id="ARBA00023155"/>
    </source>
</evidence>
<feature type="domain" description="Homeobox" evidence="8">
    <location>
        <begin position="484"/>
        <end position="544"/>
    </location>
</feature>
<evidence type="ECO:0000313" key="9">
    <source>
        <dbReference type="Proteomes" id="UP000008854"/>
    </source>
</evidence>
<evidence type="ECO:0000256" key="2">
    <source>
        <dbReference type="ARBA" id="ARBA00022473"/>
    </source>
</evidence>
<proteinExistence type="predicted"/>
<accession>A0A5K4F2N1</accession>
<protein>
    <submittedName>
        <fullName evidence="10">Homeobox domain-containing protein</fullName>
    </submittedName>
</protein>
<dbReference type="PANTHER" id="PTHR45946:SF4">
    <property type="entry name" value="HOMEOBOX PROTEIN ROUGH-RELATED"/>
    <property type="match status" value="1"/>
</dbReference>
<evidence type="ECO:0000313" key="10">
    <source>
        <dbReference type="WBParaSite" id="Smp_214390.2"/>
    </source>
</evidence>
<dbReference type="CDD" id="cd00086">
    <property type="entry name" value="homeodomain"/>
    <property type="match status" value="1"/>
</dbReference>
<evidence type="ECO:0000256" key="3">
    <source>
        <dbReference type="ARBA" id="ARBA00023125"/>
    </source>
</evidence>
<dbReference type="PRINTS" id="PR00024">
    <property type="entry name" value="HOMEOBOX"/>
</dbReference>
<name>A0A5K4F2N1_SCHMA</name>
<dbReference type="InterPro" id="IPR017970">
    <property type="entry name" value="Homeobox_CS"/>
</dbReference>
<dbReference type="Proteomes" id="UP000008854">
    <property type="component" value="Unassembled WGS sequence"/>
</dbReference>
<evidence type="ECO:0000256" key="6">
    <source>
        <dbReference type="PROSITE-ProRule" id="PRU00108"/>
    </source>
</evidence>
<evidence type="ECO:0000256" key="1">
    <source>
        <dbReference type="ARBA" id="ARBA00004123"/>
    </source>
</evidence>
<sequence length="679" mass="78379">MYSLKSDTINFKTDHKQESKLLNPINNSLEKLNNCLFEYQQYNNSNNSIYHQSSSSSPSSSCSDVLKYPLSTSIIPDPFTVISSSSNISNKLYEQQNNLDCFNGIPKVTDTSIKRQNKYDIIDKNYHLSSTIEFNNLTTTNNNNCNIIQGNNYVTSGNHLKNQSINYQFNETNIIKKELSSCKTYLPLLIKSTKNDLNLQIDDAKIDDMPKIKMEKIYFDSMKDSSFWTDIHEELKQQQNNHYLSSTSLSCDSASRETMDHLSYYNSHNQNRNSYIEKEINSHLLHNPQDTCNTKEMNKLENNILSMPGVIHPRTTTISTTVTTVITTTTTITTTNMKSIQPYKWLQIKRQQPRQNIINNNTFTTKSNTIKKSNSSKSIVSSNSNNFLLTNNVKFQDNSEMNKISAISSLETNSSVWMSELSDHMESNQRMFNANRNYDPLPCTTINDSINNLHRDETTLNYNNERSIDCTECNNQSKYDIINNNSLSGRTNFTTRQLTELEKEFHFNRYLSRARRIEIAADLNLTETQVKIWFQNRRMKQKKRIRDKILGSTYHEMEENTTSITTSPPSSISNNLNNKINQSWYLISSQTFNNQLSLEENKQLSHINDNIITLNNNNNNQSTYYHNKPFMDYNTQGLRNRLTFHPSTVYTTTTTIASNMITDNANTNTTNNETNPMNI</sequence>
<dbReference type="AlphaFoldDB" id="A0A5K4F2N1"/>
<keyword evidence="4 6" id="KW-0371">Homeobox</keyword>
<dbReference type="SUPFAM" id="SSF46689">
    <property type="entry name" value="Homeodomain-like"/>
    <property type="match status" value="1"/>
</dbReference>
<dbReference type="PROSITE" id="PS50071">
    <property type="entry name" value="HOMEOBOX_2"/>
    <property type="match status" value="1"/>
</dbReference>
<organism evidence="9 10">
    <name type="scientific">Schistosoma mansoni</name>
    <name type="common">Blood fluke</name>
    <dbReference type="NCBI Taxonomy" id="6183"/>
    <lineage>
        <taxon>Eukaryota</taxon>
        <taxon>Metazoa</taxon>
        <taxon>Spiralia</taxon>
        <taxon>Lophotrochozoa</taxon>
        <taxon>Platyhelminthes</taxon>
        <taxon>Trematoda</taxon>
        <taxon>Digenea</taxon>
        <taxon>Strigeidida</taxon>
        <taxon>Schistosomatoidea</taxon>
        <taxon>Schistosomatidae</taxon>
        <taxon>Schistosoma</taxon>
    </lineage>
</organism>
<reference evidence="9" key="1">
    <citation type="journal article" date="2012" name="PLoS Negl. Trop. Dis.">
        <title>A systematically improved high quality genome and transcriptome of the human blood fluke Schistosoma mansoni.</title>
        <authorList>
            <person name="Protasio A.V."/>
            <person name="Tsai I.J."/>
            <person name="Babbage A."/>
            <person name="Nichol S."/>
            <person name="Hunt M."/>
            <person name="Aslett M.A."/>
            <person name="De Silva N."/>
            <person name="Velarde G.S."/>
            <person name="Anderson T.J."/>
            <person name="Clark R.C."/>
            <person name="Davidson C."/>
            <person name="Dillon G.P."/>
            <person name="Holroyd N.E."/>
            <person name="LoVerde P.T."/>
            <person name="Lloyd C."/>
            <person name="McQuillan J."/>
            <person name="Oliveira G."/>
            <person name="Otto T.D."/>
            <person name="Parker-Manuel S.J."/>
            <person name="Quail M.A."/>
            <person name="Wilson R.A."/>
            <person name="Zerlotini A."/>
            <person name="Dunne D.W."/>
            <person name="Berriman M."/>
        </authorList>
    </citation>
    <scope>NUCLEOTIDE SEQUENCE [LARGE SCALE GENOMIC DNA]</scope>
    <source>
        <strain evidence="9">Puerto Rican</strain>
    </source>
</reference>
<evidence type="ECO:0000259" key="8">
    <source>
        <dbReference type="PROSITE" id="PS50071"/>
    </source>
</evidence>
<dbReference type="InterPro" id="IPR009057">
    <property type="entry name" value="Homeodomain-like_sf"/>
</dbReference>
<evidence type="ECO:0000256" key="7">
    <source>
        <dbReference type="RuleBase" id="RU000682"/>
    </source>
</evidence>
<keyword evidence="9" id="KW-1185">Reference proteome</keyword>
<dbReference type="WBParaSite" id="Smp_214390.2">
    <property type="protein sequence ID" value="Smp_214390.2"/>
    <property type="gene ID" value="Smp_214390"/>
</dbReference>
<dbReference type="STRING" id="6183.A0A5K4F2N1"/>
<keyword evidence="2" id="KW-0217">Developmental protein</keyword>
<dbReference type="SMART" id="SM00389">
    <property type="entry name" value="HOX"/>
    <property type="match status" value="1"/>
</dbReference>
<dbReference type="InterPro" id="IPR001356">
    <property type="entry name" value="HD"/>
</dbReference>
<dbReference type="PROSITE" id="PS00027">
    <property type="entry name" value="HOMEOBOX_1"/>
    <property type="match status" value="1"/>
</dbReference>
<comment type="subcellular location">
    <subcellularLocation>
        <location evidence="1 6 7">Nucleus</location>
    </subcellularLocation>
</comment>
<dbReference type="PANTHER" id="PTHR45946">
    <property type="entry name" value="HOMEOBOX PROTEIN ROUGH-RELATED"/>
    <property type="match status" value="1"/>
</dbReference>
<dbReference type="GO" id="GO:0000978">
    <property type="term" value="F:RNA polymerase II cis-regulatory region sequence-specific DNA binding"/>
    <property type="evidence" value="ECO:0007669"/>
    <property type="project" value="TreeGrafter"/>
</dbReference>
<dbReference type="InParanoid" id="A0A5K4F2N1"/>
<dbReference type="GO" id="GO:0005634">
    <property type="term" value="C:nucleus"/>
    <property type="evidence" value="ECO:0007669"/>
    <property type="project" value="UniProtKB-SubCell"/>
</dbReference>
<evidence type="ECO:0000256" key="5">
    <source>
        <dbReference type="ARBA" id="ARBA00023242"/>
    </source>
</evidence>
<dbReference type="Gene3D" id="1.10.10.60">
    <property type="entry name" value="Homeodomain-like"/>
    <property type="match status" value="1"/>
</dbReference>
<feature type="DNA-binding region" description="Homeobox" evidence="6">
    <location>
        <begin position="486"/>
        <end position="545"/>
    </location>
</feature>
<dbReference type="GO" id="GO:0000981">
    <property type="term" value="F:DNA-binding transcription factor activity, RNA polymerase II-specific"/>
    <property type="evidence" value="ECO:0007669"/>
    <property type="project" value="InterPro"/>
</dbReference>
<dbReference type="InterPro" id="IPR046327">
    <property type="entry name" value="HXA1/B1/D1"/>
</dbReference>
<dbReference type="InterPro" id="IPR020479">
    <property type="entry name" value="HD_metazoa"/>
</dbReference>
<keyword evidence="3 6" id="KW-0238">DNA-binding</keyword>